<feature type="region of interest" description="Disordered" evidence="1">
    <location>
        <begin position="96"/>
        <end position="122"/>
    </location>
</feature>
<evidence type="ECO:0000313" key="2">
    <source>
        <dbReference type="EMBL" id="CAI9768374.1"/>
    </source>
</evidence>
<protein>
    <recommendedName>
        <fullName evidence="4">Nuclear pore complex protein NUP1-like</fullName>
    </recommendedName>
</protein>
<dbReference type="GO" id="GO:0005635">
    <property type="term" value="C:nuclear envelope"/>
    <property type="evidence" value="ECO:0007669"/>
    <property type="project" value="TreeGrafter"/>
</dbReference>
<sequence>MRSSRKKRSCWQEEQRTNECIRRDHHTTPYDRPLTALRGIITGATNNNNASRSNKLVMDPASKLISYGAHRFFGKSLPPPPQLPKANNELSDGLQEAIPNSQSGAKEPADGSSSHPVNHSDIGGISELEQLLKHMTFTRSEIELLTEILRSRAEEVPVGKRTQEALPELASDLGRHQQLSSTSLEEDRYHGVNTTIASSRVLEDDIASPAELAKAYMGSGASKISPSKLGMRSQIGREDARLLSNVPFTPKAPVMSSTTRAAVDVGVPENGFITPRSRGRSAIYNMTRTPYPRVNPTAILKGSLFGNGSGSLESDTVAQSMPILCGSSLPSSSITNNTSFASSLANSQVPSTNSNFGFSSVASSSESNAVVPGSGLTVSVFNFGVSSAAFSDGGAISSSSGATPGIFSFGLSSSSSSANVVGSTSGAAPSVFSFGSSSAASTSGINAASSFSSGTYGIFRLGASSSAPSSATNVVISSNPTSNLFGSSWQSPESLILGSTFTSPSSSTGFAFGASASSFTATNTAPVVFNSSTGASSNPFFSFTAASAAALSSPSLSHTQTVFGNLPAFAASPGNGLMNAEDSMAEDTIRLSAPSVPVFGLPTVSPSPPGLMFESQPNPFQLGGQQNQVALQTSAPSVPVFGLPPVSHSPPRLMFGGQPNPFQLGGQQNQFALQTSAPSVPVFGLPTVSPSPPGLMFGRLGHNPIPFNLVASKKNQVAPQNFRHRLV</sequence>
<dbReference type="Proteomes" id="UP000834106">
    <property type="component" value="Chromosome 9"/>
</dbReference>
<proteinExistence type="predicted"/>
<name>A0AAD1ZFI2_9LAMI</name>
<evidence type="ECO:0000313" key="3">
    <source>
        <dbReference type="Proteomes" id="UP000834106"/>
    </source>
</evidence>
<dbReference type="AlphaFoldDB" id="A0AAD1ZFI2"/>
<dbReference type="PANTHER" id="PTHR33416">
    <property type="entry name" value="NUCLEAR PORE COMPLEX PROTEIN NUP1"/>
    <property type="match status" value="1"/>
</dbReference>
<keyword evidence="3" id="KW-1185">Reference proteome</keyword>
<dbReference type="EMBL" id="OU503044">
    <property type="protein sequence ID" value="CAI9768374.1"/>
    <property type="molecule type" value="Genomic_DNA"/>
</dbReference>
<reference evidence="2" key="1">
    <citation type="submission" date="2023-05" db="EMBL/GenBank/DDBJ databases">
        <authorList>
            <person name="Huff M."/>
        </authorList>
    </citation>
    <scope>NUCLEOTIDE SEQUENCE</scope>
</reference>
<evidence type="ECO:0000256" key="1">
    <source>
        <dbReference type="SAM" id="MobiDB-lite"/>
    </source>
</evidence>
<dbReference type="GO" id="GO:0071763">
    <property type="term" value="P:nuclear membrane organization"/>
    <property type="evidence" value="ECO:0007669"/>
    <property type="project" value="TreeGrafter"/>
</dbReference>
<dbReference type="GO" id="GO:0016973">
    <property type="term" value="P:poly(A)+ mRNA export from nucleus"/>
    <property type="evidence" value="ECO:0007669"/>
    <property type="project" value="TreeGrafter"/>
</dbReference>
<gene>
    <name evidence="2" type="ORF">FPE_LOCUS15804</name>
</gene>
<organism evidence="2 3">
    <name type="scientific">Fraxinus pennsylvanica</name>
    <dbReference type="NCBI Taxonomy" id="56036"/>
    <lineage>
        <taxon>Eukaryota</taxon>
        <taxon>Viridiplantae</taxon>
        <taxon>Streptophyta</taxon>
        <taxon>Embryophyta</taxon>
        <taxon>Tracheophyta</taxon>
        <taxon>Spermatophyta</taxon>
        <taxon>Magnoliopsida</taxon>
        <taxon>eudicotyledons</taxon>
        <taxon>Gunneridae</taxon>
        <taxon>Pentapetalae</taxon>
        <taxon>asterids</taxon>
        <taxon>lamiids</taxon>
        <taxon>Lamiales</taxon>
        <taxon>Oleaceae</taxon>
        <taxon>Oleeae</taxon>
        <taxon>Fraxinus</taxon>
    </lineage>
</organism>
<dbReference type="PANTHER" id="PTHR33416:SF20">
    <property type="entry name" value="NUCLEAR PORE COMPLEX PROTEIN NUP1"/>
    <property type="match status" value="1"/>
</dbReference>
<accession>A0AAD1ZFI2</accession>
<evidence type="ECO:0008006" key="4">
    <source>
        <dbReference type="Google" id="ProtNLM"/>
    </source>
</evidence>